<organism evidence="1 2">
    <name type="scientific">Paenibacillus artemisiicola</name>
    <dbReference type="NCBI Taxonomy" id="1172618"/>
    <lineage>
        <taxon>Bacteria</taxon>
        <taxon>Bacillati</taxon>
        <taxon>Bacillota</taxon>
        <taxon>Bacilli</taxon>
        <taxon>Bacillales</taxon>
        <taxon>Paenibacillaceae</taxon>
        <taxon>Paenibacillus</taxon>
    </lineage>
</organism>
<sequence>MGQHRDTKLTLGDLIAAKAAKAERVNRSEEVYIDSLGGTTTMQAPAREVVYKAIDMQGDTADNVYSNTYVVYNSIPLFRDPELLAAYEVKDNLEIVARLLEPYEINELAGRAMMLGGYAKPEEAAKGVKN</sequence>
<gene>
    <name evidence="1" type="ORF">I8J29_24510</name>
</gene>
<comment type="caution">
    <text evidence="1">The sequence shown here is derived from an EMBL/GenBank/DDBJ whole genome shotgun (WGS) entry which is preliminary data.</text>
</comment>
<evidence type="ECO:0008006" key="3">
    <source>
        <dbReference type="Google" id="ProtNLM"/>
    </source>
</evidence>
<accession>A0ABS3WGD0</accession>
<dbReference type="InterPro" id="IPR038559">
    <property type="entry name" value="XkdN-like_sf"/>
</dbReference>
<proteinExistence type="predicted"/>
<evidence type="ECO:0000313" key="2">
    <source>
        <dbReference type="Proteomes" id="UP000670947"/>
    </source>
</evidence>
<dbReference type="Gene3D" id="3.30.2220.30">
    <property type="match status" value="1"/>
</dbReference>
<keyword evidence="2" id="KW-1185">Reference proteome</keyword>
<name>A0ABS3WGD0_9BACL</name>
<evidence type="ECO:0000313" key="1">
    <source>
        <dbReference type="EMBL" id="MBO7747352.1"/>
    </source>
</evidence>
<reference evidence="1 2" key="1">
    <citation type="submission" date="2021-03" db="EMBL/GenBank/DDBJ databases">
        <title>Paenibacillus artemisicola MWE-103 whole genome sequence.</title>
        <authorList>
            <person name="Ham Y.J."/>
        </authorList>
    </citation>
    <scope>NUCLEOTIDE SEQUENCE [LARGE SCALE GENOMIC DNA]</scope>
    <source>
        <strain evidence="1 2">MWE-103</strain>
    </source>
</reference>
<protein>
    <recommendedName>
        <fullName evidence="3">Phage portal protein</fullName>
    </recommendedName>
</protein>
<dbReference type="RefSeq" id="WP_208850056.1">
    <property type="nucleotide sequence ID" value="NZ_JAGGDJ010000032.1"/>
</dbReference>
<dbReference type="EMBL" id="JAGGDJ010000032">
    <property type="protein sequence ID" value="MBO7747352.1"/>
    <property type="molecule type" value="Genomic_DNA"/>
</dbReference>
<dbReference type="Proteomes" id="UP000670947">
    <property type="component" value="Unassembled WGS sequence"/>
</dbReference>